<protein>
    <submittedName>
        <fullName evidence="1">Uncharacterized protein</fullName>
    </submittedName>
</protein>
<name>A0AAD6QY99_9ROSI</name>
<evidence type="ECO:0000313" key="2">
    <source>
        <dbReference type="Proteomes" id="UP001164929"/>
    </source>
</evidence>
<accession>A0AAD6QY99</accession>
<dbReference type="EMBL" id="JAQIZT010000005">
    <property type="protein sequence ID" value="KAJ6998906.1"/>
    <property type="molecule type" value="Genomic_DNA"/>
</dbReference>
<reference evidence="1" key="1">
    <citation type="journal article" date="2023" name="Mol. Ecol. Resour.">
        <title>Chromosome-level genome assembly of a triploid poplar Populus alba 'Berolinensis'.</title>
        <authorList>
            <person name="Chen S."/>
            <person name="Yu Y."/>
            <person name="Wang X."/>
            <person name="Wang S."/>
            <person name="Zhang T."/>
            <person name="Zhou Y."/>
            <person name="He R."/>
            <person name="Meng N."/>
            <person name="Wang Y."/>
            <person name="Liu W."/>
            <person name="Liu Z."/>
            <person name="Liu J."/>
            <person name="Guo Q."/>
            <person name="Huang H."/>
            <person name="Sederoff R.R."/>
            <person name="Wang G."/>
            <person name="Qu G."/>
            <person name="Chen S."/>
        </authorList>
    </citation>
    <scope>NUCLEOTIDE SEQUENCE</scope>
    <source>
        <strain evidence="1">SC-2020</strain>
    </source>
</reference>
<evidence type="ECO:0000313" key="1">
    <source>
        <dbReference type="EMBL" id="KAJ6998906.1"/>
    </source>
</evidence>
<keyword evidence="2" id="KW-1185">Reference proteome</keyword>
<gene>
    <name evidence="1" type="ORF">NC653_014914</name>
</gene>
<comment type="caution">
    <text evidence="1">The sequence shown here is derived from an EMBL/GenBank/DDBJ whole genome shotgun (WGS) entry which is preliminary data.</text>
</comment>
<sequence>MEDQAENVLLCSAHHFFPSIFLTSAWIQLHKDVIALTVYSWDSPSKVGESPDQSKAKLALVNPMAFLSLF</sequence>
<organism evidence="1 2">
    <name type="scientific">Populus alba x Populus x berolinensis</name>
    <dbReference type="NCBI Taxonomy" id="444605"/>
    <lineage>
        <taxon>Eukaryota</taxon>
        <taxon>Viridiplantae</taxon>
        <taxon>Streptophyta</taxon>
        <taxon>Embryophyta</taxon>
        <taxon>Tracheophyta</taxon>
        <taxon>Spermatophyta</taxon>
        <taxon>Magnoliopsida</taxon>
        <taxon>eudicotyledons</taxon>
        <taxon>Gunneridae</taxon>
        <taxon>Pentapetalae</taxon>
        <taxon>rosids</taxon>
        <taxon>fabids</taxon>
        <taxon>Malpighiales</taxon>
        <taxon>Salicaceae</taxon>
        <taxon>Saliceae</taxon>
        <taxon>Populus</taxon>
    </lineage>
</organism>
<dbReference type="Proteomes" id="UP001164929">
    <property type="component" value="Chromosome 5"/>
</dbReference>
<proteinExistence type="predicted"/>
<dbReference type="AlphaFoldDB" id="A0AAD6QY99"/>